<comment type="subcellular location">
    <subcellularLocation>
        <location evidence="1">Membrane</location>
        <topology evidence="1">Multi-pass membrane protein</topology>
    </subcellularLocation>
</comment>
<evidence type="ECO:0000256" key="2">
    <source>
        <dbReference type="ARBA" id="ARBA00005587"/>
    </source>
</evidence>
<dbReference type="PANTHER" id="PTHR31123:SF6">
    <property type="entry name" value="MEMBRANE AMMONIUM TRANSPORTER (ATO3), PUTATIVE (AFU_ORTHOLOGUE AFUA_5G01140)-RELATED"/>
    <property type="match status" value="1"/>
</dbReference>
<keyword evidence="3 6" id="KW-0812">Transmembrane</keyword>
<dbReference type="InterPro" id="IPR000791">
    <property type="entry name" value="Gpr1/Fun34/SatP-like"/>
</dbReference>
<dbReference type="HOGENOM" id="CLU_051062_4_0_1"/>
<dbReference type="AlphaFoldDB" id="S7ZNX2"/>
<keyword evidence="4 6" id="KW-1133">Transmembrane helix</keyword>
<evidence type="ECO:0000313" key="7">
    <source>
        <dbReference type="EMBL" id="EPS32084.1"/>
    </source>
</evidence>
<feature type="transmembrane region" description="Helical" evidence="6">
    <location>
        <begin position="63"/>
        <end position="83"/>
    </location>
</feature>
<name>S7ZNX2_PENO1</name>
<dbReference type="EMBL" id="KB644414">
    <property type="protein sequence ID" value="EPS32084.1"/>
    <property type="molecule type" value="Genomic_DNA"/>
</dbReference>
<proteinExistence type="inferred from homology"/>
<reference evidence="7 8" key="1">
    <citation type="journal article" date="2013" name="PLoS ONE">
        <title>Genomic and secretomic analyses reveal unique features of the lignocellulolytic enzyme system of Penicillium decumbens.</title>
        <authorList>
            <person name="Liu G."/>
            <person name="Zhang L."/>
            <person name="Wei X."/>
            <person name="Zou G."/>
            <person name="Qin Y."/>
            <person name="Ma L."/>
            <person name="Li J."/>
            <person name="Zheng H."/>
            <person name="Wang S."/>
            <person name="Wang C."/>
            <person name="Xun L."/>
            <person name="Zhao G.-P."/>
            <person name="Zhou Z."/>
            <person name="Qu Y."/>
        </authorList>
    </citation>
    <scope>NUCLEOTIDE SEQUENCE [LARGE SCALE GENOMIC DNA]</scope>
    <source>
        <strain evidence="8">114-2 / CGMCC 5302</strain>
    </source>
</reference>
<evidence type="ECO:0000256" key="5">
    <source>
        <dbReference type="ARBA" id="ARBA00023136"/>
    </source>
</evidence>
<keyword evidence="8" id="KW-1185">Reference proteome</keyword>
<evidence type="ECO:0000256" key="4">
    <source>
        <dbReference type="ARBA" id="ARBA00022989"/>
    </source>
</evidence>
<feature type="transmembrane region" description="Helical" evidence="6">
    <location>
        <begin position="237"/>
        <end position="254"/>
    </location>
</feature>
<dbReference type="GO" id="GO:0005886">
    <property type="term" value="C:plasma membrane"/>
    <property type="evidence" value="ECO:0007669"/>
    <property type="project" value="TreeGrafter"/>
</dbReference>
<dbReference type="InterPro" id="IPR051633">
    <property type="entry name" value="AceTr"/>
</dbReference>
<feature type="transmembrane region" description="Helical" evidence="6">
    <location>
        <begin position="127"/>
        <end position="149"/>
    </location>
</feature>
<evidence type="ECO:0000256" key="1">
    <source>
        <dbReference type="ARBA" id="ARBA00004141"/>
    </source>
</evidence>
<organism evidence="7 8">
    <name type="scientific">Penicillium oxalicum (strain 114-2 / CGMCC 5302)</name>
    <name type="common">Penicillium decumbens</name>
    <dbReference type="NCBI Taxonomy" id="933388"/>
    <lineage>
        <taxon>Eukaryota</taxon>
        <taxon>Fungi</taxon>
        <taxon>Dikarya</taxon>
        <taxon>Ascomycota</taxon>
        <taxon>Pezizomycotina</taxon>
        <taxon>Eurotiomycetes</taxon>
        <taxon>Eurotiomycetidae</taxon>
        <taxon>Eurotiales</taxon>
        <taxon>Aspergillaceae</taxon>
        <taxon>Penicillium</taxon>
    </lineage>
</organism>
<gene>
    <name evidence="7" type="ORF">PDE_07043</name>
</gene>
<dbReference type="STRING" id="933388.S7ZNX2"/>
<feature type="transmembrane region" description="Helical" evidence="6">
    <location>
        <begin position="89"/>
        <end position="106"/>
    </location>
</feature>
<dbReference type="PhylomeDB" id="S7ZNX2"/>
<dbReference type="OrthoDB" id="3648309at2759"/>
<accession>S7ZNX2</accession>
<protein>
    <submittedName>
        <fullName evidence="7">Uncharacterized protein</fullName>
    </submittedName>
</protein>
<dbReference type="Proteomes" id="UP000019376">
    <property type="component" value="Unassembled WGS sequence"/>
</dbReference>
<dbReference type="eggNOG" id="ENOG502S179">
    <property type="taxonomic scope" value="Eukaryota"/>
</dbReference>
<dbReference type="PANTHER" id="PTHR31123">
    <property type="entry name" value="ACCUMULATION OF DYADS PROTEIN 2-RELATED"/>
    <property type="match status" value="1"/>
</dbReference>
<dbReference type="Pfam" id="PF01184">
    <property type="entry name" value="Gpr1_Fun34_YaaH"/>
    <property type="match status" value="1"/>
</dbReference>
<keyword evidence="5 6" id="KW-0472">Membrane</keyword>
<feature type="transmembrane region" description="Helical" evidence="6">
    <location>
        <begin position="169"/>
        <end position="189"/>
    </location>
</feature>
<sequence length="287" mass="31472">MSSDENISNDKQDAATIEMLRRYQTADSVLLPIPRDAFEKLYLSPKTPTAGNLRRTFGNPTPISLLGFLLAATPAAMLTMGWGGSGGNVGEWIIGNTFSCALFFTYGEFKVDHDESFARGTTITRHVANASQLGTFWIVQGTSLIPWFGVGTNYSPTGNSLEGMKTPEFAATTGLYFAALSVLTFVYLLCSIRTNICLFLALFLLVITFSLFAATYFQLSYGNLEHAAKLESVAGGFNFALCLPIWWIFAAQIFEAVDFPFSLPVGDLSTVIQGRSQKQRKREAEVQ</sequence>
<dbReference type="GO" id="GO:0015123">
    <property type="term" value="F:acetate transmembrane transporter activity"/>
    <property type="evidence" value="ECO:0007669"/>
    <property type="project" value="TreeGrafter"/>
</dbReference>
<evidence type="ECO:0000313" key="8">
    <source>
        <dbReference type="Proteomes" id="UP000019376"/>
    </source>
</evidence>
<feature type="transmembrane region" description="Helical" evidence="6">
    <location>
        <begin position="196"/>
        <end position="217"/>
    </location>
</feature>
<evidence type="ECO:0000256" key="6">
    <source>
        <dbReference type="SAM" id="Phobius"/>
    </source>
</evidence>
<evidence type="ECO:0000256" key="3">
    <source>
        <dbReference type="ARBA" id="ARBA00022692"/>
    </source>
</evidence>
<comment type="similarity">
    <text evidence="2">Belongs to the acetate uptake transporter (AceTr) (TC 2.A.96) family.</text>
</comment>